<comment type="cofactor">
    <cofactor evidence="1">
        <name>Ca(2+)</name>
        <dbReference type="ChEBI" id="CHEBI:29108"/>
    </cofactor>
</comment>
<keyword evidence="8" id="KW-0460">Magnesium</keyword>
<evidence type="ECO:0000256" key="10">
    <source>
        <dbReference type="ARBA" id="ARBA00023232"/>
    </source>
</evidence>
<dbReference type="Pfam" id="PF09298">
    <property type="entry name" value="FAA_hydrolase_N"/>
    <property type="match status" value="1"/>
</dbReference>
<feature type="domain" description="Fumarylacetoacetase-like C-terminal" evidence="11">
    <location>
        <begin position="127"/>
        <end position="418"/>
    </location>
</feature>
<evidence type="ECO:0000256" key="4">
    <source>
        <dbReference type="ARBA" id="ARBA00012094"/>
    </source>
</evidence>
<protein>
    <recommendedName>
        <fullName evidence="4">fumarylacetoacetase</fullName>
        <ecNumber evidence="4">3.7.1.2</ecNumber>
    </recommendedName>
</protein>
<dbReference type="Proteomes" id="UP001236507">
    <property type="component" value="Unassembled WGS sequence"/>
</dbReference>
<dbReference type="EC" id="3.7.1.2" evidence="4"/>
<dbReference type="PANTHER" id="PTHR43069">
    <property type="entry name" value="FUMARYLACETOACETASE"/>
    <property type="match status" value="1"/>
</dbReference>
<evidence type="ECO:0000256" key="8">
    <source>
        <dbReference type="ARBA" id="ARBA00022842"/>
    </source>
</evidence>
<evidence type="ECO:0000313" key="13">
    <source>
        <dbReference type="EMBL" id="MDI9859433.1"/>
    </source>
</evidence>
<dbReference type="Pfam" id="PF01557">
    <property type="entry name" value="FAA_hydrolase"/>
    <property type="match status" value="1"/>
</dbReference>
<dbReference type="PANTHER" id="PTHR43069:SF2">
    <property type="entry name" value="FUMARYLACETOACETASE"/>
    <property type="match status" value="1"/>
</dbReference>
<gene>
    <name evidence="13" type="primary">fahA</name>
    <name evidence="13" type="ORF">QM524_09450</name>
</gene>
<feature type="domain" description="Fumarylacetoacetase N-terminal" evidence="12">
    <location>
        <begin position="20"/>
        <end position="120"/>
    </location>
</feature>
<evidence type="ECO:0000313" key="14">
    <source>
        <dbReference type="Proteomes" id="UP001236507"/>
    </source>
</evidence>
<comment type="caution">
    <text evidence="13">The sequence shown here is derived from an EMBL/GenBank/DDBJ whole genome shotgun (WGS) entry which is preliminary data.</text>
</comment>
<accession>A0ABT6Y790</accession>
<evidence type="ECO:0000259" key="12">
    <source>
        <dbReference type="Pfam" id="PF09298"/>
    </source>
</evidence>
<evidence type="ECO:0000259" key="11">
    <source>
        <dbReference type="Pfam" id="PF01557"/>
    </source>
</evidence>
<evidence type="ECO:0000256" key="5">
    <source>
        <dbReference type="ARBA" id="ARBA00022723"/>
    </source>
</evidence>
<keyword evidence="7" id="KW-0106">Calcium</keyword>
<dbReference type="InterPro" id="IPR005959">
    <property type="entry name" value="Fumarylacetoacetase"/>
</dbReference>
<dbReference type="RefSeq" id="WP_283344378.1">
    <property type="nucleotide sequence ID" value="NZ_JASHIF010000008.1"/>
</dbReference>
<dbReference type="InterPro" id="IPR011234">
    <property type="entry name" value="Fumarylacetoacetase-like_C"/>
</dbReference>
<organism evidence="13 14">
    <name type="scientific">Flectobacillus roseus</name>
    <dbReference type="NCBI Taxonomy" id="502259"/>
    <lineage>
        <taxon>Bacteria</taxon>
        <taxon>Pseudomonadati</taxon>
        <taxon>Bacteroidota</taxon>
        <taxon>Cytophagia</taxon>
        <taxon>Cytophagales</taxon>
        <taxon>Flectobacillaceae</taxon>
        <taxon>Flectobacillus</taxon>
    </lineage>
</organism>
<evidence type="ECO:0000256" key="6">
    <source>
        <dbReference type="ARBA" id="ARBA00022801"/>
    </source>
</evidence>
<dbReference type="Gene3D" id="2.30.30.230">
    <property type="entry name" value="Fumarylacetoacetase, N-terminal domain"/>
    <property type="match status" value="1"/>
</dbReference>
<dbReference type="EMBL" id="JASHIF010000008">
    <property type="protein sequence ID" value="MDI9859433.1"/>
    <property type="molecule type" value="Genomic_DNA"/>
</dbReference>
<dbReference type="SUPFAM" id="SSF63433">
    <property type="entry name" value="Fumarylacetoacetate hydrolase, FAH, N-terminal domain"/>
    <property type="match status" value="1"/>
</dbReference>
<evidence type="ECO:0000256" key="3">
    <source>
        <dbReference type="ARBA" id="ARBA00004782"/>
    </source>
</evidence>
<name>A0ABT6Y790_9BACT</name>
<evidence type="ECO:0000256" key="9">
    <source>
        <dbReference type="ARBA" id="ARBA00022878"/>
    </source>
</evidence>
<reference evidence="13 14" key="1">
    <citation type="submission" date="2023-05" db="EMBL/GenBank/DDBJ databases">
        <title>Novel species of genus Flectobacillus isolated from stream in China.</title>
        <authorList>
            <person name="Lu H."/>
        </authorList>
    </citation>
    <scope>NUCLEOTIDE SEQUENCE [LARGE SCALE GENOMIC DNA]</scope>
    <source>
        <strain evidence="13 14">KCTC 42575</strain>
    </source>
</reference>
<keyword evidence="14" id="KW-1185">Reference proteome</keyword>
<dbReference type="InterPro" id="IPR036663">
    <property type="entry name" value="Fumarylacetoacetase_C_sf"/>
</dbReference>
<keyword evidence="6 13" id="KW-0378">Hydrolase</keyword>
<dbReference type="GO" id="GO:0004334">
    <property type="term" value="F:fumarylacetoacetase activity"/>
    <property type="evidence" value="ECO:0007669"/>
    <property type="project" value="UniProtKB-EC"/>
</dbReference>
<comment type="pathway">
    <text evidence="3">Amino-acid degradation; L-phenylalanine degradation; acetoacetate and fumarate from L-phenylalanine: step 6/6.</text>
</comment>
<dbReference type="SUPFAM" id="SSF56529">
    <property type="entry name" value="FAH"/>
    <property type="match status" value="1"/>
</dbReference>
<keyword evidence="9" id="KW-0828">Tyrosine catabolism</keyword>
<dbReference type="NCBIfam" id="TIGR01266">
    <property type="entry name" value="fum_ac_acetase"/>
    <property type="match status" value="1"/>
</dbReference>
<dbReference type="Gene3D" id="3.90.850.10">
    <property type="entry name" value="Fumarylacetoacetase-like, C-terminal domain"/>
    <property type="match status" value="1"/>
</dbReference>
<dbReference type="InterPro" id="IPR036462">
    <property type="entry name" value="Fumarylacetoacetase_N_sf"/>
</dbReference>
<evidence type="ECO:0000256" key="1">
    <source>
        <dbReference type="ARBA" id="ARBA00001913"/>
    </source>
</evidence>
<comment type="cofactor">
    <cofactor evidence="2">
        <name>Mg(2+)</name>
        <dbReference type="ChEBI" id="CHEBI:18420"/>
    </cofactor>
</comment>
<keyword evidence="5" id="KW-0479">Metal-binding</keyword>
<evidence type="ECO:0000256" key="7">
    <source>
        <dbReference type="ARBA" id="ARBA00022837"/>
    </source>
</evidence>
<proteinExistence type="predicted"/>
<dbReference type="InterPro" id="IPR015377">
    <property type="entry name" value="Fumarylacetoacetase_N"/>
</dbReference>
<evidence type="ECO:0000256" key="2">
    <source>
        <dbReference type="ARBA" id="ARBA00001946"/>
    </source>
</evidence>
<sequence>MMQTIPTWLDIPADSDFSIHNLPFGVFSTENKPFPRIGVAVGEYILDLHFLVSEGALDGLGFDLEILQEPVLNSFMALGNEAVRELRGRLQFLLSQATTEREAIEEEGLTLQVDATMHFPFLIGDYTDFYSSLEHAQNAGKLFRDPDKALFPNWRHLPVGYHGRASSIQLSGVDFYRPCGQIIDKELSTPDNPIPKFSPTQALDFELEMATIIGKPSELGERITTEKAEEHIFGFVLFNDWSARDIQRWEYQPLGPFLGKNFFSAISPWVVTFEALQYFRVESPVQDPKVLDYLKTSGERNFDIHLSVEIQPEDAEPTVVTQTNFRHMYWNVAQQIAHHTVNGCNLNTGDLLASGTISGSELGSYGCLLEITENGKKALTLANGDSRIFLQDFDSVVMKGWAEKNGIRVGFGNLHNKILPAK</sequence>
<keyword evidence="10" id="KW-0585">Phenylalanine catabolism</keyword>